<dbReference type="GO" id="GO:0004806">
    <property type="term" value="F:triacylglycerol lipase activity"/>
    <property type="evidence" value="ECO:0007669"/>
    <property type="project" value="InterPro"/>
</dbReference>
<keyword evidence="3" id="KW-1185">Reference proteome</keyword>
<dbReference type="CDD" id="cd00519">
    <property type="entry name" value="Lipase_3"/>
    <property type="match status" value="1"/>
</dbReference>
<dbReference type="Proteomes" id="UP000822688">
    <property type="component" value="Chromosome 1"/>
</dbReference>
<dbReference type="Pfam" id="PF01764">
    <property type="entry name" value="Lipase_3"/>
    <property type="match status" value="1"/>
</dbReference>
<evidence type="ECO:0000313" key="3">
    <source>
        <dbReference type="Proteomes" id="UP000822688"/>
    </source>
</evidence>
<dbReference type="InterPro" id="IPR029058">
    <property type="entry name" value="AB_hydrolase_fold"/>
</dbReference>
<accession>A0A8T0JB53</accession>
<dbReference type="SUPFAM" id="SSF53474">
    <property type="entry name" value="alpha/beta-Hydrolases"/>
    <property type="match status" value="1"/>
</dbReference>
<organism evidence="2 3">
    <name type="scientific">Ceratodon purpureus</name>
    <name type="common">Fire moss</name>
    <name type="synonym">Dicranum purpureum</name>
    <dbReference type="NCBI Taxonomy" id="3225"/>
    <lineage>
        <taxon>Eukaryota</taxon>
        <taxon>Viridiplantae</taxon>
        <taxon>Streptophyta</taxon>
        <taxon>Embryophyta</taxon>
        <taxon>Bryophyta</taxon>
        <taxon>Bryophytina</taxon>
        <taxon>Bryopsida</taxon>
        <taxon>Dicranidae</taxon>
        <taxon>Pseudoditrichales</taxon>
        <taxon>Ditrichaceae</taxon>
        <taxon>Ceratodon</taxon>
    </lineage>
</organism>
<dbReference type="PANTHER" id="PTHR46086">
    <property type="entry name" value="ALPHA/BETA-HYDROLASES SUPERFAMILY PROTEIN"/>
    <property type="match status" value="1"/>
</dbReference>
<name>A0A8T0JB53_CERPU</name>
<evidence type="ECO:0000313" key="2">
    <source>
        <dbReference type="EMBL" id="KAG0593134.1"/>
    </source>
</evidence>
<sequence>MATSGIGKVTSGISKVLSNGWTEDNDETPTFMAAQPRSHGHSLSGLLKHGQPNRIDATFPQDLAKQTWQQKVSMICVKLLWRTYTVMKLMGFATEWTLNFLVLNNGILGLFFKLITFRWGSIVIPKPGADNFLSMIGHMDPRCDLYVDTSAAGKAASTRADALVFPDEDVGSRRTADVCVLAAKLAYENPNVVKRVVEQNWKMHFVKFFNCWNEYQKMHNTQAFMFMDKPKDANAVVVAFRGTEAFNTYDWSTDFDFSWVKLDGLGGVHLGFLEALGLVTREDPNSLRKLRNNARTRRALHKERGLEHEPSFRNLSPDQIKQATVSASGLPDHLVHNRGRSLAFDDITSKIAEVLHDNPNAKLFFAGHSLGGALACLYPVMLQYTAQTEMINKIGAIYTFGQPRVGDAEFRKYANDKFTGKYFRVVYCNDMVPRIPFDNELMQFKHFGDCEYFNSVYDGMTLKKEPNPNYFGFGRMLTMHLNAAWEVFYAAILIRLQHGKEYSESNFSLLSRVGGLMVPGVAGHSLTNYVNAVRLGPFPSRERVKEDVHDFHVMSDNFRDIISCMYLETMKILGLSRPKNAPGTTY</sequence>
<proteinExistence type="predicted"/>
<dbReference type="GO" id="GO:0006629">
    <property type="term" value="P:lipid metabolic process"/>
    <property type="evidence" value="ECO:0007669"/>
    <property type="project" value="InterPro"/>
</dbReference>
<comment type="caution">
    <text evidence="2">The sequence shown here is derived from an EMBL/GenBank/DDBJ whole genome shotgun (WGS) entry which is preliminary data.</text>
</comment>
<feature type="domain" description="Fungal lipase-type" evidence="1">
    <location>
        <begin position="237"/>
        <end position="439"/>
    </location>
</feature>
<dbReference type="EMBL" id="CM026421">
    <property type="protein sequence ID" value="KAG0593134.1"/>
    <property type="molecule type" value="Genomic_DNA"/>
</dbReference>
<protein>
    <recommendedName>
        <fullName evidence="1">Fungal lipase-type domain-containing protein</fullName>
    </recommendedName>
</protein>
<evidence type="ECO:0000259" key="1">
    <source>
        <dbReference type="Pfam" id="PF01764"/>
    </source>
</evidence>
<dbReference type="PANTHER" id="PTHR46086:SF3">
    <property type="entry name" value="TRIACYLGLYCEROL LIPASE OBL1"/>
    <property type="match status" value="1"/>
</dbReference>
<gene>
    <name evidence="2" type="ORF">KC19_1G307000</name>
</gene>
<dbReference type="Gene3D" id="3.40.50.1820">
    <property type="entry name" value="alpha/beta hydrolase"/>
    <property type="match status" value="1"/>
</dbReference>
<dbReference type="InterPro" id="IPR044819">
    <property type="entry name" value="OBL-like"/>
</dbReference>
<reference evidence="2" key="1">
    <citation type="submission" date="2020-06" db="EMBL/GenBank/DDBJ databases">
        <title>WGS assembly of Ceratodon purpureus strain R40.</title>
        <authorList>
            <person name="Carey S.B."/>
            <person name="Jenkins J."/>
            <person name="Shu S."/>
            <person name="Lovell J.T."/>
            <person name="Sreedasyam A."/>
            <person name="Maumus F."/>
            <person name="Tiley G.P."/>
            <person name="Fernandez-Pozo N."/>
            <person name="Barry K."/>
            <person name="Chen C."/>
            <person name="Wang M."/>
            <person name="Lipzen A."/>
            <person name="Daum C."/>
            <person name="Saski C.A."/>
            <person name="Payton A.C."/>
            <person name="Mcbreen J.C."/>
            <person name="Conrad R.E."/>
            <person name="Kollar L.M."/>
            <person name="Olsson S."/>
            <person name="Huttunen S."/>
            <person name="Landis J.B."/>
            <person name="Wickett N.J."/>
            <person name="Johnson M.G."/>
            <person name="Rensing S.A."/>
            <person name="Grimwood J."/>
            <person name="Schmutz J."/>
            <person name="Mcdaniel S.F."/>
        </authorList>
    </citation>
    <scope>NUCLEOTIDE SEQUENCE</scope>
    <source>
        <strain evidence="2">R40</strain>
    </source>
</reference>
<dbReference type="AlphaFoldDB" id="A0A8T0JB53"/>
<dbReference type="InterPro" id="IPR002921">
    <property type="entry name" value="Fungal_lipase-type"/>
</dbReference>